<protein>
    <submittedName>
        <fullName evidence="2">Uncharacterized protein</fullName>
    </submittedName>
</protein>
<feature type="chain" id="PRO_5047245910" evidence="1">
    <location>
        <begin position="23"/>
        <end position="276"/>
    </location>
</feature>
<comment type="caution">
    <text evidence="2">The sequence shown here is derived from an EMBL/GenBank/DDBJ whole genome shotgun (WGS) entry which is preliminary data.</text>
</comment>
<evidence type="ECO:0000256" key="1">
    <source>
        <dbReference type="SAM" id="SignalP"/>
    </source>
</evidence>
<keyword evidence="3" id="KW-1185">Reference proteome</keyword>
<evidence type="ECO:0000313" key="3">
    <source>
        <dbReference type="Proteomes" id="UP001322138"/>
    </source>
</evidence>
<dbReference type="Proteomes" id="UP001322138">
    <property type="component" value="Unassembled WGS sequence"/>
</dbReference>
<gene>
    <name evidence="2" type="ORF">QC761_504575</name>
</gene>
<dbReference type="RefSeq" id="XP_062730840.1">
    <property type="nucleotide sequence ID" value="XM_062879681.1"/>
</dbReference>
<name>A0ABR0FFK4_9PEZI</name>
<feature type="signal peptide" evidence="1">
    <location>
        <begin position="1"/>
        <end position="22"/>
    </location>
</feature>
<reference evidence="2 3" key="1">
    <citation type="journal article" date="2023" name="bioRxiv">
        <title>High-quality genome assemblies of four members of thePodospora anserinaspecies complex.</title>
        <authorList>
            <person name="Ament-Velasquez S.L."/>
            <person name="Vogan A.A."/>
            <person name="Wallerman O."/>
            <person name="Hartmann F."/>
            <person name="Gautier V."/>
            <person name="Silar P."/>
            <person name="Giraud T."/>
            <person name="Johannesson H."/>
        </authorList>
    </citation>
    <scope>NUCLEOTIDE SEQUENCE [LARGE SCALE GENOMIC DNA]</scope>
    <source>
        <strain evidence="2 3">CBS 112042</strain>
    </source>
</reference>
<evidence type="ECO:0000313" key="2">
    <source>
        <dbReference type="EMBL" id="KAK4641864.1"/>
    </source>
</evidence>
<keyword evidence="1" id="KW-0732">Signal</keyword>
<proteinExistence type="predicted"/>
<sequence>MTFPRFLGTLPTLLAVLPATSASPVLIPPRPYLHSVLNWNTTFQNSSLLLPSSHANATFTCGSRSDTPIYTLGDVDDGGPGVTMRDADYSNTHQNHYYFLYENARDETPWKYTLLHPGETVFISVCPTFSGRIVRGRLDENLDGTARHNLGTWIEVAWEAQDNTTASNSSTRSWGDVSLLEGCDGGAVMLATDGSAVVTGFSRNILREAPEGALARKANGSLVLGKTVGSEANEEAMRWELKVLDPLREAFIVEDVKPVIVTENGRWDLTFYAGIY</sequence>
<organism evidence="2 3">
    <name type="scientific">Podospora bellae-mahoneyi</name>
    <dbReference type="NCBI Taxonomy" id="2093777"/>
    <lineage>
        <taxon>Eukaryota</taxon>
        <taxon>Fungi</taxon>
        <taxon>Dikarya</taxon>
        <taxon>Ascomycota</taxon>
        <taxon>Pezizomycotina</taxon>
        <taxon>Sordariomycetes</taxon>
        <taxon>Sordariomycetidae</taxon>
        <taxon>Sordariales</taxon>
        <taxon>Podosporaceae</taxon>
        <taxon>Podospora</taxon>
    </lineage>
</organism>
<dbReference type="EMBL" id="JAFFGZ010000007">
    <property type="protein sequence ID" value="KAK4641864.1"/>
    <property type="molecule type" value="Genomic_DNA"/>
</dbReference>
<accession>A0ABR0FFK4</accession>
<dbReference type="GeneID" id="87899163"/>